<organism evidence="1 2">
    <name type="scientific">Prymnesium parvum</name>
    <name type="common">Toxic golden alga</name>
    <dbReference type="NCBI Taxonomy" id="97485"/>
    <lineage>
        <taxon>Eukaryota</taxon>
        <taxon>Haptista</taxon>
        <taxon>Haptophyta</taxon>
        <taxon>Prymnesiophyceae</taxon>
        <taxon>Prymnesiales</taxon>
        <taxon>Prymnesiaceae</taxon>
        <taxon>Prymnesium</taxon>
    </lineage>
</organism>
<proteinExistence type="predicted"/>
<gene>
    <name evidence="1" type="ORF">AB1Y20_017117</name>
</gene>
<evidence type="ECO:0000313" key="1">
    <source>
        <dbReference type="EMBL" id="KAL1495256.1"/>
    </source>
</evidence>
<accession>A0AB34I851</accession>
<dbReference type="EMBL" id="JBGBPQ010000033">
    <property type="protein sequence ID" value="KAL1495256.1"/>
    <property type="molecule type" value="Genomic_DNA"/>
</dbReference>
<reference evidence="1 2" key="1">
    <citation type="journal article" date="2024" name="Science">
        <title>Giant polyketide synthase enzymes in the biosynthesis of giant marine polyether toxins.</title>
        <authorList>
            <person name="Fallon T.R."/>
            <person name="Shende V.V."/>
            <person name="Wierzbicki I.H."/>
            <person name="Pendleton A.L."/>
            <person name="Watervoot N.F."/>
            <person name="Auber R.P."/>
            <person name="Gonzalez D.J."/>
            <person name="Wisecaver J.H."/>
            <person name="Moore B.S."/>
        </authorList>
    </citation>
    <scope>NUCLEOTIDE SEQUENCE [LARGE SCALE GENOMIC DNA]</scope>
    <source>
        <strain evidence="1 2">12B1</strain>
    </source>
</reference>
<dbReference type="Pfam" id="PF03382">
    <property type="entry name" value="DUF285"/>
    <property type="match status" value="1"/>
</dbReference>
<dbReference type="AlphaFoldDB" id="A0AB34I851"/>
<sequence length="120" mass="13165">MLRMSCCGVCAAMFEYASSFNQPLNWDTSSVTSMWWMFAGASSFNQPLNWDTSSVTDMDAMFAGASSFNQPLNWDTSSVTTMYGKCPTTPRMHHTGRTLATHSLAAAHTRGCIPRLTCCA</sequence>
<evidence type="ECO:0008006" key="3">
    <source>
        <dbReference type="Google" id="ProtNLM"/>
    </source>
</evidence>
<evidence type="ECO:0000313" key="2">
    <source>
        <dbReference type="Proteomes" id="UP001515480"/>
    </source>
</evidence>
<dbReference type="NCBIfam" id="TIGR02167">
    <property type="entry name" value="Liste_lipo_26"/>
    <property type="match status" value="2"/>
</dbReference>
<keyword evidence="2" id="KW-1185">Reference proteome</keyword>
<comment type="caution">
    <text evidence="1">The sequence shown here is derived from an EMBL/GenBank/DDBJ whole genome shotgun (WGS) entry which is preliminary data.</text>
</comment>
<dbReference type="InterPro" id="IPR005046">
    <property type="entry name" value="DUF285"/>
</dbReference>
<name>A0AB34I851_PRYPA</name>
<protein>
    <recommendedName>
        <fullName evidence="3">BspA family leucine-rich repeat surface protein</fullName>
    </recommendedName>
</protein>
<dbReference type="Proteomes" id="UP001515480">
    <property type="component" value="Unassembled WGS sequence"/>
</dbReference>
<dbReference type="InterPro" id="IPR011889">
    <property type="entry name" value="Liste_lipo_26"/>
</dbReference>